<feature type="transmembrane region" description="Helical" evidence="5">
    <location>
        <begin position="134"/>
        <end position="151"/>
    </location>
</feature>
<feature type="transmembrane region" description="Helical" evidence="5">
    <location>
        <begin position="39"/>
        <end position="59"/>
    </location>
</feature>
<sequence>MSRPVLIYRLVVLALAAFYFADRFRVEDFGNMAEFGWQFRYLTIWGLTGSLVAAALMLVPAFGRPGPRAEVFVSVVAVVNMIVVVSYWRLYFTDPTLVMGDKQIVAYREYYLHLLGPLLQWIDVLWIKRAFRRPLRVALWLGVLVLAYVVWAEGVVHPLNAEPVGSVTSGLPYPFLNDMVLSERAVFYGVTFVSGLVFLLLLWAVQMGLNRLRRA</sequence>
<protein>
    <recommendedName>
        <fullName evidence="8">FAR-17a/AIG1-like protein</fullName>
    </recommendedName>
</protein>
<feature type="transmembrane region" description="Helical" evidence="5">
    <location>
        <begin position="110"/>
        <end position="127"/>
    </location>
</feature>
<keyword evidence="3 5" id="KW-1133">Transmembrane helix</keyword>
<feature type="transmembrane region" description="Helical" evidence="5">
    <location>
        <begin position="71"/>
        <end position="90"/>
    </location>
</feature>
<evidence type="ECO:0000256" key="1">
    <source>
        <dbReference type="ARBA" id="ARBA00004127"/>
    </source>
</evidence>
<dbReference type="InterPro" id="IPR006838">
    <property type="entry name" value="ADTRP_AIG1"/>
</dbReference>
<dbReference type="RefSeq" id="WP_366194663.1">
    <property type="nucleotide sequence ID" value="NZ_JBFBVU010000037.1"/>
</dbReference>
<keyword evidence="7" id="KW-1185">Reference proteome</keyword>
<evidence type="ECO:0000256" key="4">
    <source>
        <dbReference type="ARBA" id="ARBA00023136"/>
    </source>
</evidence>
<comment type="caution">
    <text evidence="6">The sequence shown here is derived from an EMBL/GenBank/DDBJ whole genome shotgun (WGS) entry which is preliminary data.</text>
</comment>
<keyword evidence="2 5" id="KW-0812">Transmembrane</keyword>
<dbReference type="PANTHER" id="PTHR10989:SF16">
    <property type="entry name" value="AT02829P-RELATED"/>
    <property type="match status" value="1"/>
</dbReference>
<name>A0ABV3LAX3_9RHOB</name>
<organism evidence="6 7">
    <name type="scientific">Meridianimarinicoccus marinus</name>
    <dbReference type="NCBI Taxonomy" id="3231483"/>
    <lineage>
        <taxon>Bacteria</taxon>
        <taxon>Pseudomonadati</taxon>
        <taxon>Pseudomonadota</taxon>
        <taxon>Alphaproteobacteria</taxon>
        <taxon>Rhodobacterales</taxon>
        <taxon>Paracoccaceae</taxon>
        <taxon>Meridianimarinicoccus</taxon>
    </lineage>
</organism>
<evidence type="ECO:0000313" key="6">
    <source>
        <dbReference type="EMBL" id="MEV8468704.1"/>
    </source>
</evidence>
<keyword evidence="4 5" id="KW-0472">Membrane</keyword>
<evidence type="ECO:0000256" key="3">
    <source>
        <dbReference type="ARBA" id="ARBA00022989"/>
    </source>
</evidence>
<dbReference type="Pfam" id="PF04750">
    <property type="entry name" value="Far-17a_AIG1"/>
    <property type="match status" value="1"/>
</dbReference>
<evidence type="ECO:0008006" key="8">
    <source>
        <dbReference type="Google" id="ProtNLM"/>
    </source>
</evidence>
<evidence type="ECO:0000256" key="5">
    <source>
        <dbReference type="SAM" id="Phobius"/>
    </source>
</evidence>
<dbReference type="PANTHER" id="PTHR10989">
    <property type="entry name" value="ANDROGEN-INDUCED PROTEIN 1-RELATED"/>
    <property type="match status" value="1"/>
</dbReference>
<accession>A0ABV3LAX3</accession>
<reference evidence="6 7" key="1">
    <citation type="submission" date="2024-07" db="EMBL/GenBank/DDBJ databases">
        <authorList>
            <person name="Kang M."/>
        </authorList>
    </citation>
    <scope>NUCLEOTIDE SEQUENCE [LARGE SCALE GENOMIC DNA]</scope>
    <source>
        <strain evidence="6 7">DFM31</strain>
    </source>
</reference>
<evidence type="ECO:0000256" key="2">
    <source>
        <dbReference type="ARBA" id="ARBA00022692"/>
    </source>
</evidence>
<evidence type="ECO:0000313" key="7">
    <source>
        <dbReference type="Proteomes" id="UP001553161"/>
    </source>
</evidence>
<proteinExistence type="predicted"/>
<dbReference type="Proteomes" id="UP001553161">
    <property type="component" value="Unassembled WGS sequence"/>
</dbReference>
<feature type="transmembrane region" description="Helical" evidence="5">
    <location>
        <begin position="185"/>
        <end position="205"/>
    </location>
</feature>
<comment type="subcellular location">
    <subcellularLocation>
        <location evidence="1">Endomembrane system</location>
        <topology evidence="1">Multi-pass membrane protein</topology>
    </subcellularLocation>
</comment>
<dbReference type="EMBL" id="JBFBVU010000037">
    <property type="protein sequence ID" value="MEV8468704.1"/>
    <property type="molecule type" value="Genomic_DNA"/>
</dbReference>
<gene>
    <name evidence="6" type="ORF">AB0T83_18225</name>
</gene>